<dbReference type="AlphaFoldDB" id="A0A813I1E0"/>
<dbReference type="GO" id="GO:0005509">
    <property type="term" value="F:calcium ion binding"/>
    <property type="evidence" value="ECO:0007669"/>
    <property type="project" value="InterPro"/>
</dbReference>
<reference evidence="5" key="1">
    <citation type="submission" date="2021-02" db="EMBL/GenBank/DDBJ databases">
        <authorList>
            <person name="Dougan E. K."/>
            <person name="Rhodes N."/>
            <person name="Thang M."/>
            <person name="Chan C."/>
        </authorList>
    </citation>
    <scope>NUCLEOTIDE SEQUENCE</scope>
</reference>
<feature type="signal peptide" evidence="3">
    <location>
        <begin position="1"/>
        <end position="19"/>
    </location>
</feature>
<evidence type="ECO:0000259" key="4">
    <source>
        <dbReference type="PROSITE" id="PS50222"/>
    </source>
</evidence>
<keyword evidence="6" id="KW-1185">Reference proteome</keyword>
<dbReference type="InterPro" id="IPR002048">
    <property type="entry name" value="EF_hand_dom"/>
</dbReference>
<dbReference type="InterPro" id="IPR029058">
    <property type="entry name" value="AB_hydrolase_fold"/>
</dbReference>
<keyword evidence="2" id="KW-0472">Membrane</keyword>
<dbReference type="SUPFAM" id="SSF53474">
    <property type="entry name" value="alpha/beta-Hydrolases"/>
    <property type="match status" value="1"/>
</dbReference>
<evidence type="ECO:0000256" key="3">
    <source>
        <dbReference type="SAM" id="SignalP"/>
    </source>
</evidence>
<sequence length="774" mass="85895">MASFSRLLASLMLLSLSASTPLDPEVSDSAALKADDECEASSSTRGLNPAITNLASADGIFIGMRLYTENIFGVNRESSQVDGGAVFDDYLHPEIGVVALHWKEDSTYVSGKGEPTWPIQHQLGKAIFMDWGLHKEKNYQDRLNAITVDRMSVNKQELFRKARLMVRWKVVSREIQNTLEAKDSVWLVQEQDTMDCAFVFTGTSTFAELGTSFKLVGHPYCGFKKVHRGYQDKLYWLMKGLMPKLRSKMAQCSRRTCTGHSLGGSLCDVWSACANSKRTNDKHYKLQMWTKGPELSEPELSEPKLPEPEVSEPELLVGAGNVGGVVRAGVVVGPGDVGPELNQAKSSKVEFDRTKGSSGRATGQHVIQPVNLLVDIFCQPRACCEQRRAEAAMAAGLNAYRELRASPFHFGKQRCEAHRSMQPRIFGNYFEAARFDVNGFTIEPKTATVKQYCGWLGLVAYGLHFKSGDNGFCRRPGGEYRDVAKGAALAAFPAFGFHGAELKLRNFVVGASCTHVRVGDEMPAAVRSAPNLAHSITIVPLALDAAAADVVRRLGISTEDANRCKNAFLEADTDKSGSVDLKELRGLLESLTDKLLEDDELRSLTARFDKMNGVLDFAGFLEAFCSTESYESLHLAKMIKSLGNQTRKDIEHTLADPDQRIRFVGIPVRSIRTYLDDELEQMAACLSLPFVVILFVSFCCVVAYHSRLHIVYAQKYAIMHDLDENAVFAYAENIPFEPGRMSSKNLYNVNKFADFWSWMDLGLVPRLWDSGWAM</sequence>
<name>A0A813I1E0_POLGL</name>
<feature type="chain" id="PRO_5032952900" description="EF-hand domain-containing protein" evidence="3">
    <location>
        <begin position="20"/>
        <end position="774"/>
    </location>
</feature>
<dbReference type="SUPFAM" id="SSF47473">
    <property type="entry name" value="EF-hand"/>
    <property type="match status" value="1"/>
</dbReference>
<evidence type="ECO:0000313" key="6">
    <source>
        <dbReference type="Proteomes" id="UP000654075"/>
    </source>
</evidence>
<feature type="non-terminal residue" evidence="5">
    <location>
        <position position="1"/>
    </location>
</feature>
<proteinExistence type="predicted"/>
<keyword evidence="2" id="KW-0812">Transmembrane</keyword>
<accession>A0A813I1E0</accession>
<dbReference type="InterPro" id="IPR018247">
    <property type="entry name" value="EF_Hand_1_Ca_BS"/>
</dbReference>
<protein>
    <recommendedName>
        <fullName evidence="4">EF-hand domain-containing protein</fullName>
    </recommendedName>
</protein>
<dbReference type="EMBL" id="CAJNNV010033427">
    <property type="protein sequence ID" value="CAE8643770.1"/>
    <property type="molecule type" value="Genomic_DNA"/>
</dbReference>
<gene>
    <name evidence="5" type="ORF">PGLA1383_LOCUS58072</name>
</gene>
<evidence type="ECO:0000256" key="1">
    <source>
        <dbReference type="ARBA" id="ARBA00022837"/>
    </source>
</evidence>
<dbReference type="SMART" id="SM00054">
    <property type="entry name" value="EFh"/>
    <property type="match status" value="1"/>
</dbReference>
<evidence type="ECO:0000256" key="2">
    <source>
        <dbReference type="SAM" id="Phobius"/>
    </source>
</evidence>
<dbReference type="InterPro" id="IPR011992">
    <property type="entry name" value="EF-hand-dom_pair"/>
</dbReference>
<feature type="transmembrane region" description="Helical" evidence="2">
    <location>
        <begin position="686"/>
        <end position="705"/>
    </location>
</feature>
<keyword evidence="3" id="KW-0732">Signal</keyword>
<comment type="caution">
    <text evidence="5">The sequence shown here is derived from an EMBL/GenBank/DDBJ whole genome shotgun (WGS) entry which is preliminary data.</text>
</comment>
<keyword evidence="1" id="KW-0106">Calcium</keyword>
<dbReference type="PROSITE" id="PS50222">
    <property type="entry name" value="EF_HAND_2"/>
    <property type="match status" value="1"/>
</dbReference>
<evidence type="ECO:0000313" key="5">
    <source>
        <dbReference type="EMBL" id="CAE8643770.1"/>
    </source>
</evidence>
<keyword evidence="2" id="KW-1133">Transmembrane helix</keyword>
<feature type="domain" description="EF-hand" evidence="4">
    <location>
        <begin position="559"/>
        <end position="594"/>
    </location>
</feature>
<dbReference type="Proteomes" id="UP000654075">
    <property type="component" value="Unassembled WGS sequence"/>
</dbReference>
<dbReference type="Gene3D" id="1.10.238.10">
    <property type="entry name" value="EF-hand"/>
    <property type="match status" value="1"/>
</dbReference>
<organism evidence="5 6">
    <name type="scientific">Polarella glacialis</name>
    <name type="common">Dinoflagellate</name>
    <dbReference type="NCBI Taxonomy" id="89957"/>
    <lineage>
        <taxon>Eukaryota</taxon>
        <taxon>Sar</taxon>
        <taxon>Alveolata</taxon>
        <taxon>Dinophyceae</taxon>
        <taxon>Suessiales</taxon>
        <taxon>Suessiaceae</taxon>
        <taxon>Polarella</taxon>
    </lineage>
</organism>
<dbReference type="Gene3D" id="3.40.50.1820">
    <property type="entry name" value="alpha/beta hydrolase"/>
    <property type="match status" value="1"/>
</dbReference>
<dbReference type="PROSITE" id="PS00018">
    <property type="entry name" value="EF_HAND_1"/>
    <property type="match status" value="1"/>
</dbReference>
<feature type="non-terminal residue" evidence="5">
    <location>
        <position position="774"/>
    </location>
</feature>
<dbReference type="CDD" id="cd00051">
    <property type="entry name" value="EFh"/>
    <property type="match status" value="1"/>
</dbReference>